<gene>
    <name evidence="2" type="ORF">DILT_LOCUS16982</name>
</gene>
<organism evidence="2 3">
    <name type="scientific">Dibothriocephalus latus</name>
    <name type="common">Fish tapeworm</name>
    <name type="synonym">Diphyllobothrium latum</name>
    <dbReference type="NCBI Taxonomy" id="60516"/>
    <lineage>
        <taxon>Eukaryota</taxon>
        <taxon>Metazoa</taxon>
        <taxon>Spiralia</taxon>
        <taxon>Lophotrochozoa</taxon>
        <taxon>Platyhelminthes</taxon>
        <taxon>Cestoda</taxon>
        <taxon>Eucestoda</taxon>
        <taxon>Diphyllobothriidea</taxon>
        <taxon>Diphyllobothriidae</taxon>
        <taxon>Dibothriocephalus</taxon>
    </lineage>
</organism>
<evidence type="ECO:0000313" key="2">
    <source>
        <dbReference type="EMBL" id="VDN36229.1"/>
    </source>
</evidence>
<dbReference type="EMBL" id="UYRU01088508">
    <property type="protein sequence ID" value="VDN36229.1"/>
    <property type="molecule type" value="Genomic_DNA"/>
</dbReference>
<name>A0A3P7R5D3_DIBLA</name>
<reference evidence="2 3" key="1">
    <citation type="submission" date="2018-11" db="EMBL/GenBank/DDBJ databases">
        <authorList>
            <consortium name="Pathogen Informatics"/>
        </authorList>
    </citation>
    <scope>NUCLEOTIDE SEQUENCE [LARGE SCALE GENOMIC DNA]</scope>
</reference>
<feature type="region of interest" description="Disordered" evidence="1">
    <location>
        <begin position="1"/>
        <end position="22"/>
    </location>
</feature>
<feature type="non-terminal residue" evidence="2">
    <location>
        <position position="1"/>
    </location>
</feature>
<dbReference type="AlphaFoldDB" id="A0A3P7R5D3"/>
<dbReference type="Proteomes" id="UP000281553">
    <property type="component" value="Unassembled WGS sequence"/>
</dbReference>
<keyword evidence="3" id="KW-1185">Reference proteome</keyword>
<accession>A0A3P7R5D3</accession>
<feature type="compositionally biased region" description="Low complexity" evidence="1">
    <location>
        <begin position="116"/>
        <end position="128"/>
    </location>
</feature>
<proteinExistence type="predicted"/>
<sequence>RSKYAIEDVAAGTSDASPASDQNCQLVEPVATVPSPPPSPGRSGTSLAAEAVHLASSLDVSRAAWNKPPPVRIVSASENNAGGLHDTAIPSIFDFVHRGSRLLHPAHETKLGAAGGASSSKSTNQTSSVPTDTSRPSSMLDNPGWFLLLVLLSSVDLKRSVSTTYIAAFPTTKYTVLTPGAE</sequence>
<feature type="region of interest" description="Disordered" evidence="1">
    <location>
        <begin position="111"/>
        <end position="137"/>
    </location>
</feature>
<evidence type="ECO:0000313" key="3">
    <source>
        <dbReference type="Proteomes" id="UP000281553"/>
    </source>
</evidence>
<protein>
    <submittedName>
        <fullName evidence="2">Uncharacterized protein</fullName>
    </submittedName>
</protein>
<evidence type="ECO:0000256" key="1">
    <source>
        <dbReference type="SAM" id="MobiDB-lite"/>
    </source>
</evidence>